<protein>
    <recommendedName>
        <fullName evidence="3">COX assembly mitochondrial protein</fullName>
    </recommendedName>
</protein>
<comment type="caution">
    <text evidence="5">The sequence shown here is derived from an EMBL/GenBank/DDBJ whole genome shotgun (WGS) entry which is preliminary data.</text>
</comment>
<dbReference type="GO" id="GO:0005739">
    <property type="term" value="C:mitochondrion"/>
    <property type="evidence" value="ECO:0007669"/>
    <property type="project" value="UniProtKB-SubCell"/>
</dbReference>
<evidence type="ECO:0000313" key="6">
    <source>
        <dbReference type="Proteomes" id="UP000438429"/>
    </source>
</evidence>
<dbReference type="EMBL" id="VEVO01000004">
    <property type="protein sequence ID" value="KAF0043273.1"/>
    <property type="molecule type" value="Genomic_DNA"/>
</dbReference>
<keyword evidence="3" id="KW-0496">Mitochondrion</keyword>
<dbReference type="Pfam" id="PF08583">
    <property type="entry name" value="Cmc1"/>
    <property type="match status" value="1"/>
</dbReference>
<comment type="similarity">
    <text evidence="1 3">Belongs to the CMC family.</text>
</comment>
<gene>
    <name evidence="5" type="ORF">F2P81_004610</name>
</gene>
<evidence type="ECO:0000313" key="5">
    <source>
        <dbReference type="EMBL" id="KAF0043273.1"/>
    </source>
</evidence>
<evidence type="ECO:0000256" key="4">
    <source>
        <dbReference type="SAM" id="MobiDB-lite"/>
    </source>
</evidence>
<keyword evidence="2" id="KW-1015">Disulfide bond</keyword>
<evidence type="ECO:0000256" key="1">
    <source>
        <dbReference type="ARBA" id="ARBA00007347"/>
    </source>
</evidence>
<reference evidence="5 6" key="1">
    <citation type="submission" date="2019-06" db="EMBL/GenBank/DDBJ databases">
        <title>Draft genomes of female and male turbot (Scophthalmus maximus).</title>
        <authorList>
            <person name="Xu H."/>
            <person name="Xu X.-W."/>
            <person name="Shao C."/>
            <person name="Chen S."/>
        </authorList>
    </citation>
    <scope>NUCLEOTIDE SEQUENCE [LARGE SCALE GENOMIC DNA]</scope>
    <source>
        <strain evidence="5">Ysfricsl-2016a</strain>
        <tissue evidence="5">Blood</tissue>
    </source>
</reference>
<accession>A0A6A4TBB1</accession>
<proteinExistence type="inferred from homology"/>
<evidence type="ECO:0000256" key="2">
    <source>
        <dbReference type="ARBA" id="ARBA00023157"/>
    </source>
</evidence>
<comment type="subcellular location">
    <subcellularLocation>
        <location evidence="3">Mitochondrion</location>
    </subcellularLocation>
</comment>
<evidence type="ECO:0000256" key="3">
    <source>
        <dbReference type="RuleBase" id="RU364104"/>
    </source>
</evidence>
<sequence>MSQHVGEYDKFSLVETVETLEQLPLTLRGKRRRSPSSLLLRGVYGFIPLTSAEASRLANVTFHRGDPTFLLHNVMKFFGTCNEVDRAMRHCMKKERLEKRERSKQHAKEMKRRLKEGPKEEQF</sequence>
<dbReference type="Proteomes" id="UP000438429">
    <property type="component" value="Unassembled WGS sequence"/>
</dbReference>
<feature type="region of interest" description="Disordered" evidence="4">
    <location>
        <begin position="96"/>
        <end position="123"/>
    </location>
</feature>
<feature type="compositionally biased region" description="Basic and acidic residues" evidence="4">
    <location>
        <begin position="96"/>
        <end position="108"/>
    </location>
</feature>
<organism evidence="5 6">
    <name type="scientific">Scophthalmus maximus</name>
    <name type="common">Turbot</name>
    <name type="synonym">Psetta maxima</name>
    <dbReference type="NCBI Taxonomy" id="52904"/>
    <lineage>
        <taxon>Eukaryota</taxon>
        <taxon>Metazoa</taxon>
        <taxon>Chordata</taxon>
        <taxon>Craniata</taxon>
        <taxon>Vertebrata</taxon>
        <taxon>Euteleostomi</taxon>
        <taxon>Actinopterygii</taxon>
        <taxon>Neopterygii</taxon>
        <taxon>Teleostei</taxon>
        <taxon>Neoteleostei</taxon>
        <taxon>Acanthomorphata</taxon>
        <taxon>Carangaria</taxon>
        <taxon>Pleuronectiformes</taxon>
        <taxon>Pleuronectoidei</taxon>
        <taxon>Scophthalmidae</taxon>
        <taxon>Scophthalmus</taxon>
    </lineage>
</organism>
<name>A0A6A4TBB1_SCOMX</name>
<dbReference type="AlphaFoldDB" id="A0A6A4TBB1"/>
<dbReference type="InterPro" id="IPR013892">
    <property type="entry name" value="Cyt_c_biogenesis_Cmc1-like"/>
</dbReference>